<comment type="caution">
    <text evidence="7">The sequence shown here is derived from an EMBL/GenBank/DDBJ whole genome shotgun (WGS) entry which is preliminary data.</text>
</comment>
<dbReference type="InterPro" id="IPR050204">
    <property type="entry name" value="AraC_XylS_family_regulators"/>
</dbReference>
<protein>
    <submittedName>
        <fullName evidence="7">AraC family transcriptional regulator</fullName>
    </submittedName>
</protein>
<dbReference type="EMBL" id="DYTS01000293">
    <property type="protein sequence ID" value="HJH20320.1"/>
    <property type="molecule type" value="Genomic_DNA"/>
</dbReference>
<name>A0A921NL47_9PSED</name>
<dbReference type="GO" id="GO:0003700">
    <property type="term" value="F:DNA-binding transcription factor activity"/>
    <property type="evidence" value="ECO:0007669"/>
    <property type="project" value="InterPro"/>
</dbReference>
<dbReference type="InterPro" id="IPR018062">
    <property type="entry name" value="HTH_AraC-typ_CS"/>
</dbReference>
<dbReference type="PANTHER" id="PTHR46796">
    <property type="entry name" value="HTH-TYPE TRANSCRIPTIONAL ACTIVATOR RHAS-RELATED"/>
    <property type="match status" value="1"/>
</dbReference>
<comment type="subcellular location">
    <subcellularLocation>
        <location evidence="1">Cytoplasm</location>
    </subcellularLocation>
</comment>
<accession>A0A921NL47</accession>
<evidence type="ECO:0000256" key="1">
    <source>
        <dbReference type="ARBA" id="ARBA00004496"/>
    </source>
</evidence>
<evidence type="ECO:0000256" key="3">
    <source>
        <dbReference type="ARBA" id="ARBA00023125"/>
    </source>
</evidence>
<feature type="domain" description="HTH araC/xylS-type" evidence="6">
    <location>
        <begin position="203"/>
        <end position="301"/>
    </location>
</feature>
<dbReference type="GO" id="GO:0043565">
    <property type="term" value="F:sequence-specific DNA binding"/>
    <property type="evidence" value="ECO:0007669"/>
    <property type="project" value="InterPro"/>
</dbReference>
<dbReference type="AlphaFoldDB" id="A0A921NL47"/>
<evidence type="ECO:0000256" key="2">
    <source>
        <dbReference type="ARBA" id="ARBA00023015"/>
    </source>
</evidence>
<dbReference type="PROSITE" id="PS01124">
    <property type="entry name" value="HTH_ARAC_FAMILY_2"/>
    <property type="match status" value="1"/>
</dbReference>
<keyword evidence="2" id="KW-0805">Transcription regulation</keyword>
<evidence type="ECO:0000313" key="8">
    <source>
        <dbReference type="Proteomes" id="UP000752172"/>
    </source>
</evidence>
<dbReference type="GO" id="GO:0009893">
    <property type="term" value="P:positive regulation of metabolic process"/>
    <property type="evidence" value="ECO:0007669"/>
    <property type="project" value="UniProtKB-ARBA"/>
</dbReference>
<evidence type="ECO:0000313" key="7">
    <source>
        <dbReference type="EMBL" id="HJH20320.1"/>
    </source>
</evidence>
<reference evidence="7" key="1">
    <citation type="journal article" date="2021" name="PeerJ">
        <title>Extensive microbial diversity within the chicken gut microbiome revealed by metagenomics and culture.</title>
        <authorList>
            <person name="Gilroy R."/>
            <person name="Ravi A."/>
            <person name="Getino M."/>
            <person name="Pursley I."/>
            <person name="Horton D.L."/>
            <person name="Alikhan N.F."/>
            <person name="Baker D."/>
            <person name="Gharbi K."/>
            <person name="Hall N."/>
            <person name="Watson M."/>
            <person name="Adriaenssens E.M."/>
            <person name="Foster-Nyarko E."/>
            <person name="Jarju S."/>
            <person name="Secka A."/>
            <person name="Antonio M."/>
            <person name="Oren A."/>
            <person name="Chaudhuri R.R."/>
            <person name="La Ragione R."/>
            <person name="Hildebrand F."/>
            <person name="Pallen M.J."/>
        </authorList>
    </citation>
    <scope>NUCLEOTIDE SEQUENCE</scope>
    <source>
        <strain evidence="7">ChiSjej2B20-17149</strain>
    </source>
</reference>
<dbReference type="InterPro" id="IPR009057">
    <property type="entry name" value="Homeodomain-like_sf"/>
</dbReference>
<sequence>MDPLSSLIDLADAQCTLSGAVLANGTWGVQMPAPRSLKLLIVRSAAWFLGEAEFAFYAEPGDVVVLQRGRYWLIGSSPSFELGGEVTIAKEPSLSWEIYSSPDCIALACHVTLNEDHGRHLLGALPMHIVVRSGAPYAQTLRALYEQLVEELRSDEVGSSLAVERLTQLILITILRAYSSSITEQSAFQANNWVKGSGNTGLTKALHAMHRAPAQNWTLAALADIALMSRTSFAEQFRLRLGDAPITYLRNMRMAMAVRALENDLAPVAAIGRQLGYESESAFSAAFKKTMKVSPKQYRDRRHQSNT</sequence>
<keyword evidence="4" id="KW-0804">Transcription</keyword>
<dbReference type="PROSITE" id="PS00041">
    <property type="entry name" value="HTH_ARAC_FAMILY_1"/>
    <property type="match status" value="1"/>
</dbReference>
<dbReference type="PANTHER" id="PTHR46796:SF7">
    <property type="entry name" value="ARAC FAMILY TRANSCRIPTIONAL REGULATOR"/>
    <property type="match status" value="1"/>
</dbReference>
<dbReference type="SUPFAM" id="SSF46689">
    <property type="entry name" value="Homeodomain-like"/>
    <property type="match status" value="1"/>
</dbReference>
<reference evidence="7" key="2">
    <citation type="submission" date="2021-09" db="EMBL/GenBank/DDBJ databases">
        <authorList>
            <person name="Gilroy R."/>
        </authorList>
    </citation>
    <scope>NUCLEOTIDE SEQUENCE</scope>
    <source>
        <strain evidence="7">ChiSjej2B20-17149</strain>
    </source>
</reference>
<keyword evidence="3" id="KW-0238">DNA-binding</keyword>
<dbReference type="InterPro" id="IPR020449">
    <property type="entry name" value="Tscrpt_reg_AraC-type_HTH"/>
</dbReference>
<evidence type="ECO:0000259" key="6">
    <source>
        <dbReference type="PROSITE" id="PS01124"/>
    </source>
</evidence>
<dbReference type="SMART" id="SM00342">
    <property type="entry name" value="HTH_ARAC"/>
    <property type="match status" value="1"/>
</dbReference>
<organism evidence="7 8">
    <name type="scientific">Pseudomonas lactis</name>
    <dbReference type="NCBI Taxonomy" id="1615674"/>
    <lineage>
        <taxon>Bacteria</taxon>
        <taxon>Pseudomonadati</taxon>
        <taxon>Pseudomonadota</taxon>
        <taxon>Gammaproteobacteria</taxon>
        <taxon>Pseudomonadales</taxon>
        <taxon>Pseudomonadaceae</taxon>
        <taxon>Pseudomonas</taxon>
    </lineage>
</organism>
<dbReference type="PRINTS" id="PR00032">
    <property type="entry name" value="HTHARAC"/>
</dbReference>
<dbReference type="Gene3D" id="1.10.10.60">
    <property type="entry name" value="Homeodomain-like"/>
    <property type="match status" value="1"/>
</dbReference>
<dbReference type="RefSeq" id="WP_166742149.1">
    <property type="nucleotide sequence ID" value="NZ_DYTS01000293.1"/>
</dbReference>
<dbReference type="InterPro" id="IPR018060">
    <property type="entry name" value="HTH_AraC"/>
</dbReference>
<evidence type="ECO:0000256" key="5">
    <source>
        <dbReference type="ARBA" id="ARBA00037345"/>
    </source>
</evidence>
<dbReference type="InterPro" id="IPR032783">
    <property type="entry name" value="AraC_lig"/>
</dbReference>
<proteinExistence type="predicted"/>
<dbReference type="Pfam" id="PF12852">
    <property type="entry name" value="Cupin_6"/>
    <property type="match status" value="1"/>
</dbReference>
<dbReference type="Pfam" id="PF12833">
    <property type="entry name" value="HTH_18"/>
    <property type="match status" value="1"/>
</dbReference>
<evidence type="ECO:0000256" key="4">
    <source>
        <dbReference type="ARBA" id="ARBA00023163"/>
    </source>
</evidence>
<gene>
    <name evidence="7" type="ORF">K8W20_16600</name>
</gene>
<comment type="function">
    <text evidence="5">Regulatory protein of the TOL plasmid xyl operons. XylS activates the xylXYZLTEGFJQKIH operon required for the degradation of toluene, m-xylene and p-xylene.</text>
</comment>
<dbReference type="Proteomes" id="UP000752172">
    <property type="component" value="Unassembled WGS sequence"/>
</dbReference>
<dbReference type="GO" id="GO:0005737">
    <property type="term" value="C:cytoplasm"/>
    <property type="evidence" value="ECO:0007669"/>
    <property type="project" value="UniProtKB-SubCell"/>
</dbReference>